<evidence type="ECO:0008006" key="4">
    <source>
        <dbReference type="Google" id="ProtNLM"/>
    </source>
</evidence>
<gene>
    <name evidence="2" type="ORF">RIMI_LOCUS20101073</name>
</gene>
<protein>
    <recommendedName>
        <fullName evidence="4">SGNH hydrolase-type esterase domain-containing protein</fullName>
    </recommendedName>
</protein>
<accession>A0ABN9MLW9</accession>
<keyword evidence="1" id="KW-0472">Membrane</keyword>
<dbReference type="SUPFAM" id="SSF52266">
    <property type="entry name" value="SGNH hydrolase"/>
    <property type="match status" value="1"/>
</dbReference>
<dbReference type="Proteomes" id="UP001176940">
    <property type="component" value="Unassembled WGS sequence"/>
</dbReference>
<reference evidence="2" key="1">
    <citation type="submission" date="2023-07" db="EMBL/GenBank/DDBJ databases">
        <authorList>
            <person name="Stuckert A."/>
        </authorList>
    </citation>
    <scope>NUCLEOTIDE SEQUENCE</scope>
</reference>
<keyword evidence="3" id="KW-1185">Reference proteome</keyword>
<keyword evidence="1" id="KW-0812">Transmembrane</keyword>
<name>A0ABN9MLW9_9NEOB</name>
<organism evidence="2 3">
    <name type="scientific">Ranitomeya imitator</name>
    <name type="common">mimic poison frog</name>
    <dbReference type="NCBI Taxonomy" id="111125"/>
    <lineage>
        <taxon>Eukaryota</taxon>
        <taxon>Metazoa</taxon>
        <taxon>Chordata</taxon>
        <taxon>Craniata</taxon>
        <taxon>Vertebrata</taxon>
        <taxon>Euteleostomi</taxon>
        <taxon>Amphibia</taxon>
        <taxon>Batrachia</taxon>
        <taxon>Anura</taxon>
        <taxon>Neobatrachia</taxon>
        <taxon>Hyloidea</taxon>
        <taxon>Dendrobatidae</taxon>
        <taxon>Dendrobatinae</taxon>
        <taxon>Ranitomeya</taxon>
    </lineage>
</organism>
<evidence type="ECO:0000256" key="1">
    <source>
        <dbReference type="SAM" id="Phobius"/>
    </source>
</evidence>
<proteinExistence type="predicted"/>
<dbReference type="EMBL" id="CAUEEQ010066174">
    <property type="protein sequence ID" value="CAJ0965257.1"/>
    <property type="molecule type" value="Genomic_DNA"/>
</dbReference>
<evidence type="ECO:0000313" key="3">
    <source>
        <dbReference type="Proteomes" id="UP001176940"/>
    </source>
</evidence>
<dbReference type="CDD" id="cd00229">
    <property type="entry name" value="SGNH_hydrolase"/>
    <property type="match status" value="1"/>
</dbReference>
<evidence type="ECO:0000313" key="2">
    <source>
        <dbReference type="EMBL" id="CAJ0965257.1"/>
    </source>
</evidence>
<dbReference type="Gene3D" id="3.40.50.1110">
    <property type="entry name" value="SGNH hydrolase"/>
    <property type="match status" value="1"/>
</dbReference>
<dbReference type="InterPro" id="IPR036514">
    <property type="entry name" value="SGNH_hydro_sf"/>
</dbReference>
<feature type="transmembrane region" description="Helical" evidence="1">
    <location>
        <begin position="299"/>
        <end position="320"/>
    </location>
</feature>
<sequence>MVGSRGYSSKSWDALIRSGMSWRADSSVKIFHRSFHLESIRVSGSVCDFAYEATLISAAFSLAFFGAMRVSEIPPSSRCRAGGLQLEDLVICDDGLRAARRAELCPGGRSLGLTGMDVIWRGTRGLTWSQVLPEVVRIARVASSPTVVVIHAGGNELASFPLAELLTLMRADLDKLPGFFPAMRLVWSELIPRLVWRGARELSAMERSRRTLNQRISRFIRFKNGVVVRHHRLEGDNSGFLLPDGVHLNDAGLDIFLDGLREGVVQALHSLVAAAEWVDMMVVMMPAPGVRKALSSKNALFAAITALQTFGILVLVFMILSCLLEALGCRVVPPHLPVKHVKG</sequence>
<comment type="caution">
    <text evidence="2">The sequence shown here is derived from an EMBL/GenBank/DDBJ whole genome shotgun (WGS) entry which is preliminary data.</text>
</comment>
<keyword evidence="1" id="KW-1133">Transmembrane helix</keyword>